<dbReference type="InterPro" id="IPR036597">
    <property type="entry name" value="Fido-like_dom_sf"/>
</dbReference>
<gene>
    <name evidence="4" type="ORF">SAMN05444279_12154</name>
</gene>
<keyword evidence="2" id="KW-0547">Nucleotide-binding</keyword>
<feature type="binding site" evidence="2">
    <location>
        <begin position="424"/>
        <end position="431"/>
    </location>
    <ligand>
        <name>ATP</name>
        <dbReference type="ChEBI" id="CHEBI:30616"/>
    </ligand>
</feature>
<evidence type="ECO:0000313" key="5">
    <source>
        <dbReference type="Proteomes" id="UP000325134"/>
    </source>
</evidence>
<dbReference type="Gene3D" id="1.10.3290.10">
    <property type="entry name" value="Fido-like domain"/>
    <property type="match status" value="1"/>
</dbReference>
<name>A0A1M4ZSM2_9RHOB</name>
<feature type="active site" evidence="1">
    <location>
        <position position="420"/>
    </location>
</feature>
<sequence length="483" mass="53706">MFRSGELGRTHRERLRDNGFLTEVIKGWWMSTSPQTEPGDTTPWYSSFWAFCAEYCEARFGAEWYLSPEQSLMLHAEATQVPAQVVVCSPRASNNRTELLFGTSIYDLKQKEMPPPADLALREGLRLYTVEAALIKVPEAFFHRHPVEVQVALASLGPSSPLLSRLLEGGHTVVAGRIAGALRRIGRPDQADRIVRTMTAAGYDLRESDPFSEDANVVSAARPRAPIAGRLEALWQAHRQVVLAQIPPPPGLPADTAAYLRDVGDSYEQDAYHSLSIEGYSVTPELVERVRHGRWDPEAVDRDRRDRDALAARGYFQAFERVREDIGAILDGAHPGQRVRERAGEWYLQLFAPSVAAGLLKPQDLAGYRDQPVYIRASRHVPPRAEVLPDAMEALFGLLEQEEEPAVRAVLGHWMLGYVHPYPDGNGRMARFLMNVMLASGGYRWTVIRVQDRAGYLAALETASVEGDIAPFAGFIAARLGGR</sequence>
<dbReference type="InterPro" id="IPR003812">
    <property type="entry name" value="Fido"/>
</dbReference>
<protein>
    <submittedName>
        <fullName evidence="4">Fic/DOC family protein</fullName>
    </submittedName>
</protein>
<dbReference type="SUPFAM" id="SSF140931">
    <property type="entry name" value="Fic-like"/>
    <property type="match status" value="1"/>
</dbReference>
<dbReference type="EMBL" id="FQVK01000021">
    <property type="protein sequence ID" value="SHF21008.1"/>
    <property type="molecule type" value="Genomic_DNA"/>
</dbReference>
<keyword evidence="2" id="KW-0067">ATP-binding</keyword>
<feature type="domain" description="Fido" evidence="3">
    <location>
        <begin position="343"/>
        <end position="478"/>
    </location>
</feature>
<dbReference type="RefSeq" id="WP_223162519.1">
    <property type="nucleotide sequence ID" value="NZ_FQVK01000021.1"/>
</dbReference>
<evidence type="ECO:0000256" key="1">
    <source>
        <dbReference type="PIRSR" id="PIRSR640198-1"/>
    </source>
</evidence>
<dbReference type="PANTHER" id="PTHR13504">
    <property type="entry name" value="FIDO DOMAIN-CONTAINING PROTEIN DDB_G0283145"/>
    <property type="match status" value="1"/>
</dbReference>
<dbReference type="InterPro" id="IPR040198">
    <property type="entry name" value="Fido_containing"/>
</dbReference>
<evidence type="ECO:0000259" key="3">
    <source>
        <dbReference type="PROSITE" id="PS51459"/>
    </source>
</evidence>
<evidence type="ECO:0000256" key="2">
    <source>
        <dbReference type="PIRSR" id="PIRSR640198-2"/>
    </source>
</evidence>
<organism evidence="4 5">
    <name type="scientific">Ruegeria intermedia</name>
    <dbReference type="NCBI Taxonomy" id="996115"/>
    <lineage>
        <taxon>Bacteria</taxon>
        <taxon>Pseudomonadati</taxon>
        <taxon>Pseudomonadota</taxon>
        <taxon>Alphaproteobacteria</taxon>
        <taxon>Rhodobacterales</taxon>
        <taxon>Roseobacteraceae</taxon>
        <taxon>Ruegeria</taxon>
    </lineage>
</organism>
<dbReference type="Pfam" id="PF02661">
    <property type="entry name" value="Fic"/>
    <property type="match status" value="1"/>
</dbReference>
<dbReference type="PROSITE" id="PS51459">
    <property type="entry name" value="FIDO"/>
    <property type="match status" value="1"/>
</dbReference>
<dbReference type="AlphaFoldDB" id="A0A1M4ZSM2"/>
<dbReference type="PANTHER" id="PTHR13504:SF38">
    <property type="entry name" value="FIDO DOMAIN-CONTAINING PROTEIN"/>
    <property type="match status" value="1"/>
</dbReference>
<accession>A0A1M4ZSM2</accession>
<evidence type="ECO:0000313" key="4">
    <source>
        <dbReference type="EMBL" id="SHF21008.1"/>
    </source>
</evidence>
<keyword evidence="5" id="KW-1185">Reference proteome</keyword>
<proteinExistence type="predicted"/>
<reference evidence="4 5" key="1">
    <citation type="submission" date="2016-11" db="EMBL/GenBank/DDBJ databases">
        <authorList>
            <person name="Varghese N."/>
            <person name="Submissions S."/>
        </authorList>
    </citation>
    <scope>NUCLEOTIDE SEQUENCE [LARGE SCALE GENOMIC DNA]</scope>
    <source>
        <strain evidence="4 5">DSM 29341</strain>
    </source>
</reference>
<dbReference type="GO" id="GO:0005524">
    <property type="term" value="F:ATP binding"/>
    <property type="evidence" value="ECO:0007669"/>
    <property type="project" value="UniProtKB-KW"/>
</dbReference>
<dbReference type="Proteomes" id="UP000325134">
    <property type="component" value="Unassembled WGS sequence"/>
</dbReference>